<dbReference type="Proteomes" id="UP001396334">
    <property type="component" value="Unassembled WGS sequence"/>
</dbReference>
<reference evidence="1 2" key="1">
    <citation type="journal article" date="2024" name="G3 (Bethesda)">
        <title>Genome assembly of Hibiscus sabdariffa L. provides insights into metabolisms of medicinal natural products.</title>
        <authorList>
            <person name="Kim T."/>
        </authorList>
    </citation>
    <scope>NUCLEOTIDE SEQUENCE [LARGE SCALE GENOMIC DNA]</scope>
    <source>
        <strain evidence="1">TK-2024</strain>
        <tissue evidence="1">Old leaves</tissue>
    </source>
</reference>
<sequence length="136" mass="13903">MLNIAPASRPGGTLLAWPLGGLFHAPITFRLGTHVTHFGLGHMDDNIATLSSSAASDTAVGADPPHVSPLAAAPMTNAAVDPSTKTSQAPPITSVVGSILLDATDAPYDPMTNAEVSDMLEESLEVTDDCALLADI</sequence>
<comment type="caution">
    <text evidence="1">The sequence shown here is derived from an EMBL/GenBank/DDBJ whole genome shotgun (WGS) entry which is preliminary data.</text>
</comment>
<dbReference type="EMBL" id="JBBPBN010000058">
    <property type="protein sequence ID" value="KAK8988347.1"/>
    <property type="molecule type" value="Genomic_DNA"/>
</dbReference>
<name>A0ABR2PIY0_9ROSI</name>
<proteinExistence type="predicted"/>
<evidence type="ECO:0000313" key="2">
    <source>
        <dbReference type="Proteomes" id="UP001396334"/>
    </source>
</evidence>
<evidence type="ECO:0000313" key="1">
    <source>
        <dbReference type="EMBL" id="KAK8988347.1"/>
    </source>
</evidence>
<gene>
    <name evidence="1" type="ORF">V6N11_061105</name>
</gene>
<keyword evidence="2" id="KW-1185">Reference proteome</keyword>
<protein>
    <submittedName>
        <fullName evidence="1">Uncharacterized protein</fullName>
    </submittedName>
</protein>
<accession>A0ABR2PIY0</accession>
<organism evidence="1 2">
    <name type="scientific">Hibiscus sabdariffa</name>
    <name type="common">roselle</name>
    <dbReference type="NCBI Taxonomy" id="183260"/>
    <lineage>
        <taxon>Eukaryota</taxon>
        <taxon>Viridiplantae</taxon>
        <taxon>Streptophyta</taxon>
        <taxon>Embryophyta</taxon>
        <taxon>Tracheophyta</taxon>
        <taxon>Spermatophyta</taxon>
        <taxon>Magnoliopsida</taxon>
        <taxon>eudicotyledons</taxon>
        <taxon>Gunneridae</taxon>
        <taxon>Pentapetalae</taxon>
        <taxon>rosids</taxon>
        <taxon>malvids</taxon>
        <taxon>Malvales</taxon>
        <taxon>Malvaceae</taxon>
        <taxon>Malvoideae</taxon>
        <taxon>Hibiscus</taxon>
    </lineage>
</organism>